<gene>
    <name evidence="2" type="ORF">GCM10007859_10840</name>
</gene>
<dbReference type="Proteomes" id="UP001156921">
    <property type="component" value="Unassembled WGS sequence"/>
</dbReference>
<protein>
    <submittedName>
        <fullName evidence="2">Uncharacterized protein</fullName>
    </submittedName>
</protein>
<dbReference type="EMBL" id="BSOY01000017">
    <property type="protein sequence ID" value="GLS01074.1"/>
    <property type="molecule type" value="Genomic_DNA"/>
</dbReference>
<organism evidence="2 3">
    <name type="scientific">Brevundimonas denitrificans</name>
    <dbReference type="NCBI Taxonomy" id="1443434"/>
    <lineage>
        <taxon>Bacteria</taxon>
        <taxon>Pseudomonadati</taxon>
        <taxon>Pseudomonadota</taxon>
        <taxon>Alphaproteobacteria</taxon>
        <taxon>Caulobacterales</taxon>
        <taxon>Caulobacteraceae</taxon>
        <taxon>Brevundimonas</taxon>
    </lineage>
</organism>
<feature type="region of interest" description="Disordered" evidence="1">
    <location>
        <begin position="40"/>
        <end position="69"/>
    </location>
</feature>
<proteinExistence type="predicted"/>
<evidence type="ECO:0000313" key="2">
    <source>
        <dbReference type="EMBL" id="GLS01074.1"/>
    </source>
</evidence>
<keyword evidence="3" id="KW-1185">Reference proteome</keyword>
<evidence type="ECO:0000313" key="3">
    <source>
        <dbReference type="Proteomes" id="UP001156921"/>
    </source>
</evidence>
<dbReference type="RefSeq" id="WP_284221925.1">
    <property type="nucleotide sequence ID" value="NZ_BSOY01000017.1"/>
</dbReference>
<sequence>MTQFHHIRLELAREPGHPEGAPDEGYDIVAPLDADGRLDGEAQRAEPGRGHVRRFSGNETVSAGQLRHGPGGRWVLDMDQGDADDAVGFRFGDERFVAGEYVSLSLPSGEQHTYVVARVVEV</sequence>
<comment type="caution">
    <text evidence="2">The sequence shown here is derived from an EMBL/GenBank/DDBJ whole genome shotgun (WGS) entry which is preliminary data.</text>
</comment>
<feature type="compositionally biased region" description="Basic and acidic residues" evidence="1">
    <location>
        <begin position="40"/>
        <end position="49"/>
    </location>
</feature>
<accession>A0ABQ6BMQ4</accession>
<evidence type="ECO:0000256" key="1">
    <source>
        <dbReference type="SAM" id="MobiDB-lite"/>
    </source>
</evidence>
<name>A0ABQ6BMQ4_9CAUL</name>
<reference evidence="3" key="1">
    <citation type="journal article" date="2019" name="Int. J. Syst. Evol. Microbiol.">
        <title>The Global Catalogue of Microorganisms (GCM) 10K type strain sequencing project: providing services to taxonomists for standard genome sequencing and annotation.</title>
        <authorList>
            <consortium name="The Broad Institute Genomics Platform"/>
            <consortium name="The Broad Institute Genome Sequencing Center for Infectious Disease"/>
            <person name="Wu L."/>
            <person name="Ma J."/>
        </authorList>
    </citation>
    <scope>NUCLEOTIDE SEQUENCE [LARGE SCALE GENOMIC DNA]</scope>
    <source>
        <strain evidence="3">NBRC 110107</strain>
    </source>
</reference>